<reference evidence="2 3" key="1">
    <citation type="submission" date="2019-05" db="EMBL/GenBank/DDBJ databases">
        <title>Emergence of the Ug99 lineage of the wheat stem rust pathogen through somatic hybridization.</title>
        <authorList>
            <person name="Li F."/>
            <person name="Upadhyaya N.M."/>
            <person name="Sperschneider J."/>
            <person name="Matny O."/>
            <person name="Nguyen-Phuc H."/>
            <person name="Mago R."/>
            <person name="Raley C."/>
            <person name="Miller M.E."/>
            <person name="Silverstein K.A.T."/>
            <person name="Henningsen E."/>
            <person name="Hirsch C.D."/>
            <person name="Visser B."/>
            <person name="Pretorius Z.A."/>
            <person name="Steffenson B.J."/>
            <person name="Schwessinger B."/>
            <person name="Dodds P.N."/>
            <person name="Figueroa M."/>
        </authorList>
    </citation>
    <scope>NUCLEOTIDE SEQUENCE [LARGE SCALE GENOMIC DNA]</scope>
    <source>
        <strain evidence="2">21-0</strain>
    </source>
</reference>
<feature type="region of interest" description="Disordered" evidence="1">
    <location>
        <begin position="172"/>
        <end position="211"/>
    </location>
</feature>
<proteinExistence type="predicted"/>
<feature type="region of interest" description="Disordered" evidence="1">
    <location>
        <begin position="1"/>
        <end position="58"/>
    </location>
</feature>
<accession>A0A5B0QPV5</accession>
<evidence type="ECO:0000313" key="3">
    <source>
        <dbReference type="Proteomes" id="UP000324748"/>
    </source>
</evidence>
<evidence type="ECO:0000313" key="2">
    <source>
        <dbReference type="EMBL" id="KAA1115179.1"/>
    </source>
</evidence>
<dbReference type="OrthoDB" id="2510988at2759"/>
<evidence type="ECO:0000256" key="1">
    <source>
        <dbReference type="SAM" id="MobiDB-lite"/>
    </source>
</evidence>
<name>A0A5B0QPV5_PUCGR</name>
<protein>
    <submittedName>
        <fullName evidence="2">Uncharacterized protein</fullName>
    </submittedName>
</protein>
<comment type="caution">
    <text evidence="2">The sequence shown here is derived from an EMBL/GenBank/DDBJ whole genome shotgun (WGS) entry which is preliminary data.</text>
</comment>
<dbReference type="AlphaFoldDB" id="A0A5B0QPV5"/>
<sequence>MGKPVNSSAKPAELPAKPADLPEKPADPADLPAKPAESPEKRDELPGQPDKSPSETRFTDNQNRALISWFHHVVWNHSQKDCLSPRWMPFDEYLEKHYKIETYNPSLVDFTLEQRKQQYSRLWQKFMIVRNRAELPGIELNQLLSENGLPQSLYWPLVDLYCGTKPMRPVLGDGPDFAHSEDEESFQNATTPQSNPAKPPPPTTKAKTRTISHTNNVLPVVEVGETSNAPAPGFIPVHVPSARAPSDLLTSLQTLVTQSEKDTSSAEAQFHEACLLFSRRQVEEHLRHHEEQRIHHVNMKNLFSNHLEAIVKHQHARDNANSQAIRFRSSLSTLMSQFSGQSDGSTSKTE</sequence>
<keyword evidence="3" id="KW-1185">Reference proteome</keyword>
<gene>
    <name evidence="2" type="ORF">PGT21_032883</name>
</gene>
<organism evidence="2 3">
    <name type="scientific">Puccinia graminis f. sp. tritici</name>
    <dbReference type="NCBI Taxonomy" id="56615"/>
    <lineage>
        <taxon>Eukaryota</taxon>
        <taxon>Fungi</taxon>
        <taxon>Dikarya</taxon>
        <taxon>Basidiomycota</taxon>
        <taxon>Pucciniomycotina</taxon>
        <taxon>Pucciniomycetes</taxon>
        <taxon>Pucciniales</taxon>
        <taxon>Pucciniaceae</taxon>
        <taxon>Puccinia</taxon>
    </lineage>
</organism>
<dbReference type="EMBL" id="VSWC01000014">
    <property type="protein sequence ID" value="KAA1115179.1"/>
    <property type="molecule type" value="Genomic_DNA"/>
</dbReference>
<dbReference type="Proteomes" id="UP000324748">
    <property type="component" value="Unassembled WGS sequence"/>
</dbReference>